<accession>A0A6I1FV65</accession>
<keyword evidence="1" id="KW-0812">Transmembrane</keyword>
<evidence type="ECO:0000313" key="3">
    <source>
        <dbReference type="Proteomes" id="UP000429595"/>
    </source>
</evidence>
<keyword evidence="1" id="KW-1133">Transmembrane helix</keyword>
<dbReference type="Pfam" id="PF06686">
    <property type="entry name" value="SpoIIIAC"/>
    <property type="match status" value="2"/>
</dbReference>
<dbReference type="Proteomes" id="UP000429595">
    <property type="component" value="Unassembled WGS sequence"/>
</dbReference>
<protein>
    <submittedName>
        <fullName evidence="2">Stage III sporulation protein AD</fullName>
    </submittedName>
</protein>
<keyword evidence="1" id="KW-0472">Membrane</keyword>
<dbReference type="InterPro" id="IPR025664">
    <property type="entry name" value="Spore_III_AC/AD"/>
</dbReference>
<feature type="transmembrane region" description="Helical" evidence="1">
    <location>
        <begin position="105"/>
        <end position="125"/>
    </location>
</feature>
<dbReference type="NCBIfam" id="TIGR02849">
    <property type="entry name" value="spore_III_AD"/>
    <property type="match status" value="1"/>
</dbReference>
<comment type="caution">
    <text evidence="2">The sequence shown here is derived from an EMBL/GenBank/DDBJ whole genome shotgun (WGS) entry which is preliminary data.</text>
</comment>
<proteinExistence type="predicted"/>
<sequence length="128" mass="13918">MIQVTAVVLVTVFLALLLQEQQPIFAFLLVMFVGSGLFLFLADRIADIILMIKKLAARAEVEIVYVETILKIIGVSYIAEFAAQITKDAGQEALAAKMELAGKVIILSMAVPILTLLIETILTMLPGK</sequence>
<dbReference type="InterPro" id="IPR014211">
    <property type="entry name" value="Spore_III_AD"/>
</dbReference>
<feature type="transmembrane region" description="Helical" evidence="1">
    <location>
        <begin position="64"/>
        <end position="85"/>
    </location>
</feature>
<name>A0A6I1FV65_9BACI</name>
<feature type="transmembrane region" description="Helical" evidence="1">
    <location>
        <begin position="29"/>
        <end position="52"/>
    </location>
</feature>
<dbReference type="EMBL" id="WEIO01000001">
    <property type="protein sequence ID" value="KAB7708803.1"/>
    <property type="molecule type" value="Genomic_DNA"/>
</dbReference>
<organism evidence="2 3">
    <name type="scientific">Bacillus aerolatus</name>
    <dbReference type="NCBI Taxonomy" id="2653354"/>
    <lineage>
        <taxon>Bacteria</taxon>
        <taxon>Bacillati</taxon>
        <taxon>Bacillota</taxon>
        <taxon>Bacilli</taxon>
        <taxon>Bacillales</taxon>
        <taxon>Bacillaceae</taxon>
        <taxon>Bacillus</taxon>
    </lineage>
</organism>
<evidence type="ECO:0000256" key="1">
    <source>
        <dbReference type="SAM" id="Phobius"/>
    </source>
</evidence>
<reference evidence="2 3" key="1">
    <citation type="submission" date="2019-10" db="EMBL/GenBank/DDBJ databases">
        <title>Bacillus aerolatum sp. nov., isolated from bioaerosol of sport playgrounds.</title>
        <authorList>
            <person name="Chen P."/>
            <person name="Zhang G."/>
        </authorList>
    </citation>
    <scope>NUCLEOTIDE SEQUENCE [LARGE SCALE GENOMIC DNA]</scope>
    <source>
        <strain evidence="2 3">CX253</strain>
    </source>
</reference>
<evidence type="ECO:0000313" key="2">
    <source>
        <dbReference type="EMBL" id="KAB7708803.1"/>
    </source>
</evidence>
<gene>
    <name evidence="2" type="primary">spoIIIAD</name>
    <name evidence="2" type="ORF">F9802_01235</name>
</gene>
<keyword evidence="3" id="KW-1185">Reference proteome</keyword>
<dbReference type="AlphaFoldDB" id="A0A6I1FV65"/>